<feature type="binding site" evidence="3">
    <location>
        <position position="324"/>
    </location>
    <ligand>
        <name>CTP</name>
        <dbReference type="ChEBI" id="CHEBI:37563"/>
    </ligand>
</feature>
<dbReference type="PANTHER" id="PTHR14359">
    <property type="entry name" value="HOMO-OLIGOMERIC FLAVIN CONTAINING CYS DECARBOXYLASE FAMILY"/>
    <property type="match status" value="1"/>
</dbReference>
<evidence type="ECO:0000259" key="5">
    <source>
        <dbReference type="Pfam" id="PF02441"/>
    </source>
</evidence>
<dbReference type="EC" id="4.1.1.36" evidence="3"/>
<dbReference type="STRING" id="937334.SAMN05444406_11625"/>
<dbReference type="GO" id="GO:0071513">
    <property type="term" value="C:phosphopantothenoylcysteine decarboxylase complex"/>
    <property type="evidence" value="ECO:0007669"/>
    <property type="project" value="TreeGrafter"/>
</dbReference>
<comment type="pathway">
    <text evidence="3 4">Cofactor biosynthesis; coenzyme A biosynthesis; CoA from (R)-pantothenate: step 2/5.</text>
</comment>
<dbReference type="OrthoDB" id="9802554at2"/>
<dbReference type="SUPFAM" id="SSF52507">
    <property type="entry name" value="Homo-oligomeric flavin-containing Cys decarboxylases, HFCD"/>
    <property type="match status" value="1"/>
</dbReference>
<feature type="binding site" evidence="3">
    <location>
        <begin position="306"/>
        <end position="309"/>
    </location>
    <ligand>
        <name>CTP</name>
        <dbReference type="ChEBI" id="CHEBI:37563"/>
    </ligand>
</feature>
<dbReference type="EMBL" id="FOXR01000016">
    <property type="protein sequence ID" value="SFQ18183.1"/>
    <property type="molecule type" value="Genomic_DNA"/>
</dbReference>
<evidence type="ECO:0000313" key="7">
    <source>
        <dbReference type="EMBL" id="SFQ18183.1"/>
    </source>
</evidence>
<comment type="pathway">
    <text evidence="3 4">Cofactor biosynthesis; coenzyme A biosynthesis; CoA from (R)-pantothenate: step 3/5.</text>
</comment>
<evidence type="ECO:0000259" key="6">
    <source>
        <dbReference type="Pfam" id="PF04127"/>
    </source>
</evidence>
<dbReference type="Pfam" id="PF02441">
    <property type="entry name" value="Flavoprotein"/>
    <property type="match status" value="1"/>
</dbReference>
<feature type="region of interest" description="Phosphopantothenate--cysteine ligase" evidence="3">
    <location>
        <begin position="192"/>
        <end position="406"/>
    </location>
</feature>
<dbReference type="InterPro" id="IPR003382">
    <property type="entry name" value="Flavoprotein"/>
</dbReference>
<keyword evidence="8" id="KW-1185">Reference proteome</keyword>
<dbReference type="InterPro" id="IPR035929">
    <property type="entry name" value="CoaB-like_sf"/>
</dbReference>
<evidence type="ECO:0000256" key="4">
    <source>
        <dbReference type="RuleBase" id="RU364078"/>
    </source>
</evidence>
<dbReference type="HAMAP" id="MF_02225">
    <property type="entry name" value="CoaBC"/>
    <property type="match status" value="1"/>
</dbReference>
<proteinExistence type="inferred from homology"/>
<dbReference type="SUPFAM" id="SSF102645">
    <property type="entry name" value="CoaB-like"/>
    <property type="match status" value="1"/>
</dbReference>
<keyword evidence="2 3" id="KW-0456">Lyase</keyword>
<dbReference type="GO" id="GO:0004632">
    <property type="term" value="F:phosphopantothenate--cysteine ligase activity"/>
    <property type="evidence" value="ECO:0007669"/>
    <property type="project" value="UniProtKB-UniRule"/>
</dbReference>
<dbReference type="RefSeq" id="WP_092282386.1">
    <property type="nucleotide sequence ID" value="NZ_FOXR01000016.1"/>
</dbReference>
<organism evidence="7 8">
    <name type="scientific">Caldicoprobacter faecalis</name>
    <dbReference type="NCBI Taxonomy" id="937334"/>
    <lineage>
        <taxon>Bacteria</taxon>
        <taxon>Bacillati</taxon>
        <taxon>Bacillota</taxon>
        <taxon>Clostridia</taxon>
        <taxon>Caldicoprobacterales</taxon>
        <taxon>Caldicoprobacteraceae</taxon>
        <taxon>Caldicoprobacter</taxon>
    </lineage>
</organism>
<keyword evidence="3 4" id="KW-0285">Flavoprotein</keyword>
<comment type="caution">
    <text evidence="3">Lacks conserved residue(s) required for the propagation of feature annotation.</text>
</comment>
<evidence type="ECO:0000256" key="3">
    <source>
        <dbReference type="HAMAP-Rule" id="MF_02225"/>
    </source>
</evidence>
<comment type="catalytic activity">
    <reaction evidence="3 4">
        <text>(R)-4'-phosphopantothenate + L-cysteine + CTP = N-[(R)-4-phosphopantothenoyl]-L-cysteine + CMP + diphosphate + H(+)</text>
        <dbReference type="Rhea" id="RHEA:19397"/>
        <dbReference type="ChEBI" id="CHEBI:10986"/>
        <dbReference type="ChEBI" id="CHEBI:15378"/>
        <dbReference type="ChEBI" id="CHEBI:33019"/>
        <dbReference type="ChEBI" id="CHEBI:35235"/>
        <dbReference type="ChEBI" id="CHEBI:37563"/>
        <dbReference type="ChEBI" id="CHEBI:59458"/>
        <dbReference type="ChEBI" id="CHEBI:60377"/>
        <dbReference type="EC" id="6.3.2.5"/>
    </reaction>
</comment>
<protein>
    <recommendedName>
        <fullName evidence="3">Coenzyme A biosynthesis bifunctional protein CoaBC</fullName>
    </recommendedName>
    <alternativeName>
        <fullName evidence="3">DNA/pantothenate metabolism flavoprotein</fullName>
    </alternativeName>
    <alternativeName>
        <fullName evidence="3">Phosphopantothenoylcysteine synthetase/decarboxylase</fullName>
        <shortName evidence="3">PPCS-PPCDC</shortName>
    </alternativeName>
    <domain>
        <recommendedName>
            <fullName evidence="3">Phosphopantothenoylcysteine decarboxylase</fullName>
            <shortName evidence="3">PPC decarboxylase</shortName>
            <shortName evidence="3">PPC-DC</shortName>
            <ecNumber evidence="3">4.1.1.36</ecNumber>
        </recommendedName>
        <alternativeName>
            <fullName evidence="3">CoaC</fullName>
        </alternativeName>
    </domain>
    <domain>
        <recommendedName>
            <fullName evidence="3">Phosphopantothenate--cysteine ligase</fullName>
            <ecNumber evidence="3">6.3.2.5</ecNumber>
        </recommendedName>
        <alternativeName>
            <fullName evidence="3">CoaB</fullName>
        </alternativeName>
        <alternativeName>
            <fullName evidence="3">Phosphopantothenoylcysteine synthetase</fullName>
            <shortName evidence="3">PPC synthetase</shortName>
            <shortName evidence="3">PPC-S</shortName>
        </alternativeName>
    </domain>
</protein>
<keyword evidence="3" id="KW-0460">Magnesium</keyword>
<feature type="domain" description="DNA/pantothenate metabolism flavoprotein C-terminal" evidence="6">
    <location>
        <begin position="187"/>
        <end position="396"/>
    </location>
</feature>
<comment type="similarity">
    <text evidence="3 4">In the C-terminal section; belongs to the PPC synthetase family.</text>
</comment>
<keyword evidence="3 4" id="KW-0436">Ligase</keyword>
<feature type="active site" description="Proton donor" evidence="3">
    <location>
        <position position="159"/>
    </location>
</feature>
<comment type="similarity">
    <text evidence="3 4">In the N-terminal section; belongs to the HFCD (homo-oligomeric flavin containing Cys decarboxylase) superfamily.</text>
</comment>
<dbReference type="GO" id="GO:0015937">
    <property type="term" value="P:coenzyme A biosynthetic process"/>
    <property type="evidence" value="ECO:0007669"/>
    <property type="project" value="UniProtKB-UniRule"/>
</dbReference>
<comment type="function">
    <text evidence="3">Catalyzes two sequential steps in the biosynthesis of coenzyme A. In the first step cysteine is conjugated to 4'-phosphopantothenate to form 4-phosphopantothenoylcysteine. In the second step the latter compound is decarboxylated to form 4'-phosphopantotheine.</text>
</comment>
<dbReference type="AlphaFoldDB" id="A0A1I5WEH6"/>
<dbReference type="GO" id="GO:0015941">
    <property type="term" value="P:pantothenate catabolic process"/>
    <property type="evidence" value="ECO:0007669"/>
    <property type="project" value="InterPro"/>
</dbReference>
<keyword evidence="3" id="KW-0479">Metal-binding</keyword>
<keyword evidence="1 3" id="KW-0210">Decarboxylase</keyword>
<dbReference type="Proteomes" id="UP000198577">
    <property type="component" value="Unassembled WGS sequence"/>
</dbReference>
<gene>
    <name evidence="3" type="primary">coaBC</name>
    <name evidence="7" type="ORF">SAMN05444406_11625</name>
</gene>
<dbReference type="InterPro" id="IPR007085">
    <property type="entry name" value="DNA/pantothenate-metab_flavo_C"/>
</dbReference>
<dbReference type="EC" id="6.3.2.5" evidence="3"/>
<feature type="binding site" evidence="3">
    <location>
        <position position="342"/>
    </location>
    <ligand>
        <name>CTP</name>
        <dbReference type="ChEBI" id="CHEBI:37563"/>
    </ligand>
</feature>
<reference evidence="7 8" key="1">
    <citation type="submission" date="2016-10" db="EMBL/GenBank/DDBJ databases">
        <authorList>
            <person name="de Groot N.N."/>
        </authorList>
    </citation>
    <scope>NUCLEOTIDE SEQUENCE [LARGE SCALE GENOMIC DNA]</scope>
    <source>
        <strain evidence="7 8">DSM 20678</strain>
    </source>
</reference>
<dbReference type="GO" id="GO:0046872">
    <property type="term" value="F:metal ion binding"/>
    <property type="evidence" value="ECO:0007669"/>
    <property type="project" value="UniProtKB-KW"/>
</dbReference>
<feature type="binding site" evidence="3">
    <location>
        <position position="290"/>
    </location>
    <ligand>
        <name>CTP</name>
        <dbReference type="ChEBI" id="CHEBI:37563"/>
    </ligand>
</feature>
<evidence type="ECO:0000313" key="8">
    <source>
        <dbReference type="Proteomes" id="UP000198577"/>
    </source>
</evidence>
<feature type="domain" description="Flavoprotein" evidence="5">
    <location>
        <begin position="7"/>
        <end position="178"/>
    </location>
</feature>
<comment type="cofactor">
    <cofactor evidence="3">
        <name>Mg(2+)</name>
        <dbReference type="ChEBI" id="CHEBI:18420"/>
    </cofactor>
</comment>
<dbReference type="InterPro" id="IPR005252">
    <property type="entry name" value="CoaBC"/>
</dbReference>
<dbReference type="PANTHER" id="PTHR14359:SF6">
    <property type="entry name" value="PHOSPHOPANTOTHENOYLCYSTEINE DECARBOXYLASE"/>
    <property type="match status" value="1"/>
</dbReference>
<evidence type="ECO:0000256" key="1">
    <source>
        <dbReference type="ARBA" id="ARBA00022793"/>
    </source>
</evidence>
<comment type="function">
    <text evidence="4">Catalyzes two steps in the biosynthesis of coenzyme A. In the first step cysteine is conjugated to 4'-phosphopantothenate to form 4-phosphopantothenoylcysteine, in the latter compound is decarboxylated to form 4'-phosphopantotheine.</text>
</comment>
<dbReference type="GO" id="GO:0010181">
    <property type="term" value="F:FMN binding"/>
    <property type="evidence" value="ECO:0007669"/>
    <property type="project" value="UniProtKB-UniRule"/>
</dbReference>
<name>A0A1I5WEH6_9FIRM</name>
<accession>A0A1I5WEH6</accession>
<dbReference type="InterPro" id="IPR036551">
    <property type="entry name" value="Flavin_trans-like"/>
</dbReference>
<dbReference type="Pfam" id="PF04127">
    <property type="entry name" value="DFP"/>
    <property type="match status" value="1"/>
</dbReference>
<comment type="cofactor">
    <cofactor evidence="3">
        <name>FMN</name>
        <dbReference type="ChEBI" id="CHEBI:58210"/>
    </cofactor>
    <text evidence="3">Binds 1 FMN per subunit.</text>
</comment>
<feature type="region of interest" description="Phosphopantothenoylcysteine decarboxylase" evidence="3">
    <location>
        <begin position="1"/>
        <end position="191"/>
    </location>
</feature>
<dbReference type="Gene3D" id="3.40.50.10300">
    <property type="entry name" value="CoaB-like"/>
    <property type="match status" value="1"/>
</dbReference>
<evidence type="ECO:0000256" key="2">
    <source>
        <dbReference type="ARBA" id="ARBA00023239"/>
    </source>
</evidence>
<keyword evidence="3" id="KW-0511">Multifunctional enzyme</keyword>
<dbReference type="NCBIfam" id="TIGR00521">
    <property type="entry name" value="coaBC_dfp"/>
    <property type="match status" value="1"/>
</dbReference>
<comment type="catalytic activity">
    <reaction evidence="3 4">
        <text>N-[(R)-4-phosphopantothenoyl]-L-cysteine + H(+) = (R)-4'-phosphopantetheine + CO2</text>
        <dbReference type="Rhea" id="RHEA:16793"/>
        <dbReference type="ChEBI" id="CHEBI:15378"/>
        <dbReference type="ChEBI" id="CHEBI:16526"/>
        <dbReference type="ChEBI" id="CHEBI:59458"/>
        <dbReference type="ChEBI" id="CHEBI:61723"/>
        <dbReference type="EC" id="4.1.1.36"/>
    </reaction>
</comment>
<feature type="binding site" evidence="3">
    <location>
        <position position="280"/>
    </location>
    <ligand>
        <name>CTP</name>
        <dbReference type="ChEBI" id="CHEBI:37563"/>
    </ligand>
</feature>
<keyword evidence="3 4" id="KW-0288">FMN</keyword>
<dbReference type="UniPathway" id="UPA00241">
    <property type="reaction ID" value="UER00353"/>
</dbReference>
<sequence length="406" mass="44425">MDGVKGKKIVIGITGGIAAYKAAEVVSSLVKKGAQVKVIMTAHAMEFIKPLTLETLSGNPVYYDMFSRPGAWEIDHISLAKWADLLVVVPATANILGKVAHGIADDLLSTTIMATRAQVIFAPAMNTNMYTNPIVQENISFLKRKGYMFIPPAAGRLACGDYGEGKLADIQDILETIENYFSRKSDLKGVKILVTAGPTREYLDPVRFISNPSSGKMGYAIAAACAERGAEVELVSGPVSIAPPPGVKLYRVETAQEMFEKVMEIFLSCHMVFKAAAVGDYRPETYCPTKIKKDSDKLILTLVKNPDILKELGKRKGKCILVGFAAETENIEEYATKKMREKNLDFIVANDVTRQGAGFEKNTNEGLLITREGEVIAIPQMDKKEFAHRIIDEIIKRCPALCQGAN</sequence>
<dbReference type="GO" id="GO:0004633">
    <property type="term" value="F:phosphopantothenoylcysteine decarboxylase activity"/>
    <property type="evidence" value="ECO:0007669"/>
    <property type="project" value="UniProtKB-UniRule"/>
</dbReference>
<feature type="binding site" evidence="3">
    <location>
        <position position="338"/>
    </location>
    <ligand>
        <name>CTP</name>
        <dbReference type="ChEBI" id="CHEBI:37563"/>
    </ligand>
</feature>
<dbReference type="Gene3D" id="3.40.50.1950">
    <property type="entry name" value="Flavin prenyltransferase-like"/>
    <property type="match status" value="1"/>
</dbReference>